<accession>A0A0E9S339</accession>
<name>A0A0E9S339_ANGAN</name>
<dbReference type="EMBL" id="GBXM01072950">
    <property type="protein sequence ID" value="JAH35627.1"/>
    <property type="molecule type" value="Transcribed_RNA"/>
</dbReference>
<dbReference type="AlphaFoldDB" id="A0A0E9S339"/>
<proteinExistence type="predicted"/>
<evidence type="ECO:0000313" key="1">
    <source>
        <dbReference type="EMBL" id="JAH35627.1"/>
    </source>
</evidence>
<protein>
    <submittedName>
        <fullName evidence="1">Uncharacterized protein</fullName>
    </submittedName>
</protein>
<reference evidence="1" key="1">
    <citation type="submission" date="2014-11" db="EMBL/GenBank/DDBJ databases">
        <authorList>
            <person name="Amaro Gonzalez C."/>
        </authorList>
    </citation>
    <scope>NUCLEOTIDE SEQUENCE</scope>
</reference>
<reference evidence="1" key="2">
    <citation type="journal article" date="2015" name="Fish Shellfish Immunol.">
        <title>Early steps in the European eel (Anguilla anguilla)-Vibrio vulnificus interaction in the gills: Role of the RtxA13 toxin.</title>
        <authorList>
            <person name="Callol A."/>
            <person name="Pajuelo D."/>
            <person name="Ebbesson L."/>
            <person name="Teles M."/>
            <person name="MacKenzie S."/>
            <person name="Amaro C."/>
        </authorList>
    </citation>
    <scope>NUCLEOTIDE SEQUENCE</scope>
</reference>
<sequence length="38" mass="4416">MHWLPVARCLLSSLHICIKYVTEAFFTLQPARTKKTPD</sequence>
<organism evidence="1">
    <name type="scientific">Anguilla anguilla</name>
    <name type="common">European freshwater eel</name>
    <name type="synonym">Muraena anguilla</name>
    <dbReference type="NCBI Taxonomy" id="7936"/>
    <lineage>
        <taxon>Eukaryota</taxon>
        <taxon>Metazoa</taxon>
        <taxon>Chordata</taxon>
        <taxon>Craniata</taxon>
        <taxon>Vertebrata</taxon>
        <taxon>Euteleostomi</taxon>
        <taxon>Actinopterygii</taxon>
        <taxon>Neopterygii</taxon>
        <taxon>Teleostei</taxon>
        <taxon>Anguilliformes</taxon>
        <taxon>Anguillidae</taxon>
        <taxon>Anguilla</taxon>
    </lineage>
</organism>